<evidence type="ECO:0000256" key="1">
    <source>
        <dbReference type="SAM" id="MobiDB-lite"/>
    </source>
</evidence>
<dbReference type="InterPro" id="IPR018114">
    <property type="entry name" value="TRYPSIN_HIS"/>
</dbReference>
<feature type="transmembrane region" description="Helical" evidence="2">
    <location>
        <begin position="21"/>
        <end position="40"/>
    </location>
</feature>
<dbReference type="SUPFAM" id="SSF50494">
    <property type="entry name" value="Trypsin-like serine proteases"/>
    <property type="match status" value="1"/>
</dbReference>
<dbReference type="Gene3D" id="2.40.10.10">
    <property type="entry name" value="Trypsin-like serine proteases"/>
    <property type="match status" value="2"/>
</dbReference>
<keyword evidence="2" id="KW-0812">Transmembrane</keyword>
<dbReference type="InterPro" id="IPR043504">
    <property type="entry name" value="Peptidase_S1_PA_chymotrypsin"/>
</dbReference>
<dbReference type="Proteomes" id="UP001592581">
    <property type="component" value="Unassembled WGS sequence"/>
</dbReference>
<dbReference type="GO" id="GO:0008233">
    <property type="term" value="F:peptidase activity"/>
    <property type="evidence" value="ECO:0007669"/>
    <property type="project" value="UniProtKB-KW"/>
</dbReference>
<reference evidence="3 4" key="1">
    <citation type="submission" date="2024-06" db="EMBL/GenBank/DDBJ databases">
        <authorList>
            <person name="Lee S.D."/>
        </authorList>
    </citation>
    <scope>NUCLEOTIDE SEQUENCE [LARGE SCALE GENOMIC DNA]</scope>
    <source>
        <strain evidence="3 4">N1-10</strain>
    </source>
</reference>
<accession>A0ABV6XRN6</accession>
<gene>
    <name evidence="3" type="ORF">ABUW04_21890</name>
</gene>
<organism evidence="3 4">
    <name type="scientific">Streptacidiphilus jeojiensis</name>
    <dbReference type="NCBI Taxonomy" id="3229225"/>
    <lineage>
        <taxon>Bacteria</taxon>
        <taxon>Bacillati</taxon>
        <taxon>Actinomycetota</taxon>
        <taxon>Actinomycetes</taxon>
        <taxon>Kitasatosporales</taxon>
        <taxon>Streptomycetaceae</taxon>
        <taxon>Streptacidiphilus</taxon>
    </lineage>
</organism>
<protein>
    <submittedName>
        <fullName evidence="3">Serine protease</fullName>
    </submittedName>
</protein>
<dbReference type="InterPro" id="IPR009003">
    <property type="entry name" value="Peptidase_S1_PA"/>
</dbReference>
<dbReference type="EMBL" id="JBEUKS010000007">
    <property type="protein sequence ID" value="MFC1440916.1"/>
    <property type="molecule type" value="Genomic_DNA"/>
</dbReference>
<keyword evidence="4" id="KW-1185">Reference proteome</keyword>
<keyword evidence="3" id="KW-0645">Protease</keyword>
<name>A0ABV6XRN6_9ACTN</name>
<keyword evidence="2" id="KW-0472">Membrane</keyword>
<dbReference type="GO" id="GO:0006508">
    <property type="term" value="P:proteolysis"/>
    <property type="evidence" value="ECO:0007669"/>
    <property type="project" value="UniProtKB-KW"/>
</dbReference>
<proteinExistence type="predicted"/>
<comment type="caution">
    <text evidence="3">The sequence shown here is derived from an EMBL/GenBank/DDBJ whole genome shotgun (WGS) entry which is preliminary data.</text>
</comment>
<evidence type="ECO:0000313" key="3">
    <source>
        <dbReference type="EMBL" id="MFC1440916.1"/>
    </source>
</evidence>
<feature type="region of interest" description="Disordered" evidence="1">
    <location>
        <begin position="71"/>
        <end position="100"/>
    </location>
</feature>
<sequence length="355" mass="35102">MKDAEPGSRLTRIRSGRRSRRRIVMGITAGIMVGGGLVVATTGTAGASVNLLRSIDTAKKVSSTTAAAAGTGASAATSASPSASPSASASASAGSSDSTTRSASKAATTKAASSAATASASATKSTAAAPITTTGQSVTLTSDEQPSQVGAIFSGSISDGHTCTASVVDSPAGDLIVTAAHCLSSGSSTATFVPGYHDGTAPYGEWKITDVIESSAWTDNQSEDDDVAFAVVQPLNGKSLQSVVGAYSLDTSGVTDTTVQITGYPSDTDEPITGTCLSTAFSSTQLQVACTGYPGGTSGSGWLENYDASTGSGTLIGVIGGYQEGGDTDDVSYAALFDDSVQSLYQQAVTAAANG</sequence>
<dbReference type="PROSITE" id="PS00134">
    <property type="entry name" value="TRYPSIN_HIS"/>
    <property type="match status" value="1"/>
</dbReference>
<evidence type="ECO:0000256" key="2">
    <source>
        <dbReference type="SAM" id="Phobius"/>
    </source>
</evidence>
<dbReference type="RefSeq" id="WP_380566312.1">
    <property type="nucleotide sequence ID" value="NZ_JBEUKS010000007.1"/>
</dbReference>
<evidence type="ECO:0000313" key="4">
    <source>
        <dbReference type="Proteomes" id="UP001592581"/>
    </source>
</evidence>
<keyword evidence="2" id="KW-1133">Transmembrane helix</keyword>
<keyword evidence="3" id="KW-0378">Hydrolase</keyword>